<organism evidence="6 7">
    <name type="scientific">Corallococcus macrosporus</name>
    <dbReference type="NCBI Taxonomy" id="35"/>
    <lineage>
        <taxon>Bacteria</taxon>
        <taxon>Pseudomonadati</taxon>
        <taxon>Myxococcota</taxon>
        <taxon>Myxococcia</taxon>
        <taxon>Myxococcales</taxon>
        <taxon>Cystobacterineae</taxon>
        <taxon>Myxococcaceae</taxon>
        <taxon>Corallococcus</taxon>
    </lineage>
</organism>
<dbReference type="PROSITE" id="PS50949">
    <property type="entry name" value="HTH_GNTR"/>
    <property type="match status" value="1"/>
</dbReference>
<dbReference type="InterPro" id="IPR036390">
    <property type="entry name" value="WH_DNA-bd_sf"/>
</dbReference>
<accession>A0ABS3DCE9</accession>
<comment type="caution">
    <text evidence="6">The sequence shown here is derived from an EMBL/GenBank/DDBJ whole genome shotgun (WGS) entry which is preliminary data.</text>
</comment>
<dbReference type="EMBL" id="JAFIMU010000007">
    <property type="protein sequence ID" value="MBN8228691.1"/>
    <property type="molecule type" value="Genomic_DNA"/>
</dbReference>
<dbReference type="InterPro" id="IPR000524">
    <property type="entry name" value="Tscrpt_reg_HTH_GntR"/>
</dbReference>
<keyword evidence="2" id="KW-0238">DNA-binding</keyword>
<feature type="region of interest" description="Disordered" evidence="4">
    <location>
        <begin position="389"/>
        <end position="410"/>
    </location>
</feature>
<dbReference type="RefSeq" id="WP_207051489.1">
    <property type="nucleotide sequence ID" value="NZ_JAFIMU010000007.1"/>
</dbReference>
<dbReference type="Gene3D" id="1.10.10.10">
    <property type="entry name" value="Winged helix-like DNA-binding domain superfamily/Winged helix DNA-binding domain"/>
    <property type="match status" value="1"/>
</dbReference>
<sequence length="444" mass="47570">MERVGRVAYVEEQLERYISLGMLPRGQFASEEKLAGEFNCCRGTVREAFRRLAARGLVVKHPGRKTRAVALDESLTLENLGLALHHRHTEEGRRLFEGFFSLKRQVLVELLADCCTKASASQVDQLESVCYALSDAARWHPGERCAELEFELLRLAAHTASRPGHMLLVQSLQRAMRGNAARLLSFMGGESLSAWARCAMHALNERDVRTLQHQLPALLEACDEGLLDAFAPVPRERAAPDDSRAEERLCEATASDTGPCVEVRDNDDSASAAREHDAHASPPCVEVRSLSVPEPTLHQDAASDARLVVEERGFDRLESAANDSSAPALALCRHGQDFSVASDSAGLMSPSVPGLAPGSVGGACTEGGVASAVLGSLSISPTGWVASSLEGGRKPEAPPAGSSGHACVTEHMDGGPVHGSLGPLGRWAVRLWHFVTRFLGLPAS</sequence>
<dbReference type="PANTHER" id="PTHR43537:SF52">
    <property type="entry name" value="FATTY ACID METABOLISM REGULATOR PROTEIN"/>
    <property type="match status" value="1"/>
</dbReference>
<dbReference type="SUPFAM" id="SSF46785">
    <property type="entry name" value="Winged helix' DNA-binding domain"/>
    <property type="match status" value="1"/>
</dbReference>
<feature type="compositionally biased region" description="Basic and acidic residues" evidence="4">
    <location>
        <begin position="262"/>
        <end position="279"/>
    </location>
</feature>
<dbReference type="SMART" id="SM00345">
    <property type="entry name" value="HTH_GNTR"/>
    <property type="match status" value="1"/>
</dbReference>
<dbReference type="Pfam" id="PF00392">
    <property type="entry name" value="GntR"/>
    <property type="match status" value="1"/>
</dbReference>
<keyword evidence="3" id="KW-0804">Transcription</keyword>
<evidence type="ECO:0000313" key="6">
    <source>
        <dbReference type="EMBL" id="MBN8228691.1"/>
    </source>
</evidence>
<dbReference type="InterPro" id="IPR036388">
    <property type="entry name" value="WH-like_DNA-bd_sf"/>
</dbReference>
<feature type="domain" description="HTH gntR-type" evidence="5">
    <location>
        <begin position="4"/>
        <end position="71"/>
    </location>
</feature>
<keyword evidence="1" id="KW-0805">Transcription regulation</keyword>
<evidence type="ECO:0000256" key="4">
    <source>
        <dbReference type="SAM" id="MobiDB-lite"/>
    </source>
</evidence>
<keyword evidence="7" id="KW-1185">Reference proteome</keyword>
<evidence type="ECO:0000256" key="3">
    <source>
        <dbReference type="ARBA" id="ARBA00023163"/>
    </source>
</evidence>
<dbReference type="Proteomes" id="UP000664052">
    <property type="component" value="Unassembled WGS sequence"/>
</dbReference>
<evidence type="ECO:0000256" key="1">
    <source>
        <dbReference type="ARBA" id="ARBA00023015"/>
    </source>
</evidence>
<reference evidence="6 7" key="1">
    <citation type="submission" date="2021-02" db="EMBL/GenBank/DDBJ databases">
        <title>De Novo genome assembly of isolated myxobacteria.</title>
        <authorList>
            <person name="Stevens D.C."/>
        </authorList>
    </citation>
    <scope>NUCLEOTIDE SEQUENCE [LARGE SCALE GENOMIC DNA]</scope>
    <source>
        <strain evidence="6 7">ATCC 29039</strain>
    </source>
</reference>
<evidence type="ECO:0000259" key="5">
    <source>
        <dbReference type="PROSITE" id="PS50949"/>
    </source>
</evidence>
<proteinExistence type="predicted"/>
<feature type="region of interest" description="Disordered" evidence="4">
    <location>
        <begin position="256"/>
        <end position="284"/>
    </location>
</feature>
<dbReference type="PANTHER" id="PTHR43537">
    <property type="entry name" value="TRANSCRIPTIONAL REGULATOR, GNTR FAMILY"/>
    <property type="match status" value="1"/>
</dbReference>
<evidence type="ECO:0000256" key="2">
    <source>
        <dbReference type="ARBA" id="ARBA00023125"/>
    </source>
</evidence>
<protein>
    <submittedName>
        <fullName evidence="6">FadR family transcriptional regulator</fullName>
    </submittedName>
</protein>
<name>A0ABS3DCE9_9BACT</name>
<evidence type="ECO:0000313" key="7">
    <source>
        <dbReference type="Proteomes" id="UP000664052"/>
    </source>
</evidence>
<gene>
    <name evidence="6" type="ORF">JYK02_14350</name>
</gene>